<dbReference type="PROSITE" id="PS50928">
    <property type="entry name" value="ABC_TM1"/>
    <property type="match status" value="1"/>
</dbReference>
<dbReference type="PATRIC" id="fig|28892.9.peg.598"/>
<dbReference type="Proteomes" id="UP000005095">
    <property type="component" value="Chromosome"/>
</dbReference>
<dbReference type="HOGENOM" id="CLU_016047_14_2_2"/>
<keyword evidence="2 5" id="KW-0812">Transmembrane</keyword>
<dbReference type="InterPro" id="IPR049783">
    <property type="entry name" value="ABC_perm_TupB-like"/>
</dbReference>
<proteinExistence type="inferred from homology"/>
<gene>
    <name evidence="7" type="ORF">Metli_0561</name>
</gene>
<keyword evidence="5" id="KW-0813">Transport</keyword>
<dbReference type="SUPFAM" id="SSF161098">
    <property type="entry name" value="MetI-like"/>
    <property type="match status" value="1"/>
</dbReference>
<keyword evidence="8" id="KW-1185">Reference proteome</keyword>
<feature type="transmembrane region" description="Helical" evidence="5">
    <location>
        <begin position="204"/>
        <end position="228"/>
    </location>
</feature>
<keyword evidence="4 5" id="KW-0472">Membrane</keyword>
<name>J1ANS0_9EURY</name>
<dbReference type="InterPro" id="IPR000515">
    <property type="entry name" value="MetI-like"/>
</dbReference>
<sequence>MVKLGYIIDGLMEAIQLIVSMDPDVMEITVLSLVVSLTATCAATAVALPVGSAIKFTEFPGKKVLINLIQTLYSLPTVIVGLLIFLLITRHGPLGFTGILFTPQAMILAQTVLILPIMVGLTISALSGVEETIRDTIISLGATRLQFLTSIVREARFAIFAAVVVGFGRAISEVGAAILIGGNIAHRTRVLTTAISLNTSQWEIGTSIALGIILLAIALIVNTGVTLFQQR</sequence>
<feature type="transmembrane region" description="Helical" evidence="5">
    <location>
        <begin position="157"/>
        <end position="184"/>
    </location>
</feature>
<feature type="transmembrane region" description="Helical" evidence="5">
    <location>
        <begin position="64"/>
        <end position="87"/>
    </location>
</feature>
<evidence type="ECO:0000256" key="2">
    <source>
        <dbReference type="ARBA" id="ARBA00022692"/>
    </source>
</evidence>
<dbReference type="PANTHER" id="PTHR43632:SF1">
    <property type="entry name" value="PERMEASE COMPONENT OF TUNGSTATE ABC TRANSPORTER"/>
    <property type="match status" value="1"/>
</dbReference>
<comment type="similarity">
    <text evidence="5">Belongs to the binding-protein-dependent transport system permease family.</text>
</comment>
<feature type="domain" description="ABC transmembrane type-1" evidence="6">
    <location>
        <begin position="29"/>
        <end position="225"/>
    </location>
</feature>
<evidence type="ECO:0000313" key="7">
    <source>
        <dbReference type="EMBL" id="EJG06528.1"/>
    </source>
</evidence>
<dbReference type="Pfam" id="PF00528">
    <property type="entry name" value="BPD_transp_1"/>
    <property type="match status" value="1"/>
</dbReference>
<dbReference type="EMBL" id="CM001555">
    <property type="protein sequence ID" value="EJG06528.1"/>
    <property type="molecule type" value="Genomic_DNA"/>
</dbReference>
<evidence type="ECO:0000256" key="5">
    <source>
        <dbReference type="RuleBase" id="RU363032"/>
    </source>
</evidence>
<dbReference type="InterPro" id="IPR035906">
    <property type="entry name" value="MetI-like_sf"/>
</dbReference>
<organism evidence="7 8">
    <name type="scientific">Methanofollis liminatans DSM 4140</name>
    <dbReference type="NCBI Taxonomy" id="28892"/>
    <lineage>
        <taxon>Archaea</taxon>
        <taxon>Methanobacteriati</taxon>
        <taxon>Methanobacteriota</taxon>
        <taxon>Stenosarchaea group</taxon>
        <taxon>Methanomicrobia</taxon>
        <taxon>Methanomicrobiales</taxon>
        <taxon>Methanomicrobiaceae</taxon>
        <taxon>Methanofollis</taxon>
    </lineage>
</organism>
<dbReference type="AlphaFoldDB" id="J1ANS0"/>
<dbReference type="Gene3D" id="1.10.3720.10">
    <property type="entry name" value="MetI-like"/>
    <property type="match status" value="1"/>
</dbReference>
<comment type="subcellular location">
    <subcellularLocation>
        <location evidence="5">Cell membrane</location>
        <topology evidence="5">Multi-pass membrane protein</topology>
    </subcellularLocation>
    <subcellularLocation>
        <location evidence="1">Membrane</location>
        <topology evidence="1">Multi-pass membrane protein</topology>
    </subcellularLocation>
</comment>
<evidence type="ECO:0000256" key="1">
    <source>
        <dbReference type="ARBA" id="ARBA00004141"/>
    </source>
</evidence>
<dbReference type="NCBIfam" id="NF038017">
    <property type="entry name" value="ABC_perm1"/>
    <property type="match status" value="1"/>
</dbReference>
<dbReference type="RefSeq" id="WP_004037804.1">
    <property type="nucleotide sequence ID" value="NZ_CM001555.1"/>
</dbReference>
<accession>J1ANS0</accession>
<keyword evidence="3 5" id="KW-1133">Transmembrane helix</keyword>
<feature type="transmembrane region" description="Helical" evidence="5">
    <location>
        <begin position="30"/>
        <end position="52"/>
    </location>
</feature>
<reference evidence="7 8" key="1">
    <citation type="submission" date="2011-08" db="EMBL/GenBank/DDBJ databases">
        <title>The complete genome of Methanofollis liminatans DSM 4140.</title>
        <authorList>
            <consortium name="US DOE Joint Genome Institute (JGI-PGF)"/>
            <person name="Lucas S."/>
            <person name="Han J."/>
            <person name="Lapidus A."/>
            <person name="Bruce D."/>
            <person name="Goodwin L."/>
            <person name="Pitluck S."/>
            <person name="Peters L."/>
            <person name="Kyrpides N."/>
            <person name="Mavromatis K."/>
            <person name="Ivanova N."/>
            <person name="Mikhailova N."/>
            <person name="Lu M."/>
            <person name="Detter J.C."/>
            <person name="Tapia R."/>
            <person name="Han C."/>
            <person name="Land M."/>
            <person name="Hauser L."/>
            <person name="Markowitz V."/>
            <person name="Cheng J.-F."/>
            <person name="Hugenholtz P."/>
            <person name="Woyke T."/>
            <person name="Wu D."/>
            <person name="Spring S."/>
            <person name="Schuler E."/>
            <person name="Brambilla E."/>
            <person name="Klenk H.-P."/>
            <person name="Eisen J.A."/>
        </authorList>
    </citation>
    <scope>NUCLEOTIDE SEQUENCE [LARGE SCALE GENOMIC DNA]</scope>
    <source>
        <strain evidence="7 8">DSM 4140</strain>
    </source>
</reference>
<protein>
    <submittedName>
        <fullName evidence="7">ABC-type transporter, integral membrane subunit</fullName>
    </submittedName>
</protein>
<dbReference type="GO" id="GO:0055085">
    <property type="term" value="P:transmembrane transport"/>
    <property type="evidence" value="ECO:0007669"/>
    <property type="project" value="InterPro"/>
</dbReference>
<dbReference type="GO" id="GO:0005886">
    <property type="term" value="C:plasma membrane"/>
    <property type="evidence" value="ECO:0007669"/>
    <property type="project" value="UniProtKB-SubCell"/>
</dbReference>
<evidence type="ECO:0000313" key="8">
    <source>
        <dbReference type="Proteomes" id="UP000005095"/>
    </source>
</evidence>
<evidence type="ECO:0000256" key="4">
    <source>
        <dbReference type="ARBA" id="ARBA00023136"/>
    </source>
</evidence>
<dbReference type="STRING" id="28892.Metli_0561"/>
<evidence type="ECO:0000256" key="3">
    <source>
        <dbReference type="ARBA" id="ARBA00022989"/>
    </source>
</evidence>
<dbReference type="PANTHER" id="PTHR43632">
    <property type="entry name" value="PERMEASE COMPONENT OF TUNGSTATE ABC TRANSPORTER"/>
    <property type="match status" value="1"/>
</dbReference>
<evidence type="ECO:0000259" key="6">
    <source>
        <dbReference type="PROSITE" id="PS50928"/>
    </source>
</evidence>
<feature type="transmembrane region" description="Helical" evidence="5">
    <location>
        <begin position="107"/>
        <end position="129"/>
    </location>
</feature>